<proteinExistence type="predicted"/>
<feature type="transmembrane region" description="Helical" evidence="7">
    <location>
        <begin position="308"/>
        <end position="325"/>
    </location>
</feature>
<comment type="subcellular location">
    <subcellularLocation>
        <location evidence="1">Cell membrane</location>
        <topology evidence="1">Multi-pass membrane protein</topology>
    </subcellularLocation>
</comment>
<dbReference type="InterPro" id="IPR036259">
    <property type="entry name" value="MFS_trans_sf"/>
</dbReference>
<gene>
    <name evidence="9" type="ORF">COJ30_30840</name>
</gene>
<evidence type="ECO:0000256" key="7">
    <source>
        <dbReference type="SAM" id="Phobius"/>
    </source>
</evidence>
<dbReference type="Pfam" id="PF07690">
    <property type="entry name" value="MFS_1"/>
    <property type="match status" value="1"/>
</dbReference>
<dbReference type="CDD" id="cd06173">
    <property type="entry name" value="MFS_MefA_like"/>
    <property type="match status" value="1"/>
</dbReference>
<dbReference type="GO" id="GO:0005886">
    <property type="term" value="C:plasma membrane"/>
    <property type="evidence" value="ECO:0007669"/>
    <property type="project" value="UniProtKB-SubCell"/>
</dbReference>
<dbReference type="GO" id="GO:0022857">
    <property type="term" value="F:transmembrane transporter activity"/>
    <property type="evidence" value="ECO:0007669"/>
    <property type="project" value="InterPro"/>
</dbReference>
<dbReference type="Gene3D" id="1.20.1250.20">
    <property type="entry name" value="MFS general substrate transporter like domains"/>
    <property type="match status" value="1"/>
</dbReference>
<comment type="caution">
    <text evidence="9">The sequence shown here is derived from an EMBL/GenBank/DDBJ whole genome shotgun (WGS) entry which is preliminary data.</text>
</comment>
<keyword evidence="5 7" id="KW-1133">Transmembrane helix</keyword>
<feature type="domain" description="Major facilitator superfamily (MFS) profile" evidence="8">
    <location>
        <begin position="12"/>
        <end position="399"/>
    </location>
</feature>
<name>A0A2B0W2W7_BACAN</name>
<evidence type="ECO:0000256" key="2">
    <source>
        <dbReference type="ARBA" id="ARBA00022448"/>
    </source>
</evidence>
<feature type="transmembrane region" description="Helical" evidence="7">
    <location>
        <begin position="226"/>
        <end position="247"/>
    </location>
</feature>
<keyword evidence="6 7" id="KW-0472">Membrane</keyword>
<reference evidence="9 10" key="1">
    <citation type="submission" date="2017-09" db="EMBL/GenBank/DDBJ databases">
        <title>Large-scale bioinformatics analysis of Bacillus genomes uncovers conserved roles of natural products in bacterial physiology.</title>
        <authorList>
            <consortium name="Agbiome Team Llc"/>
            <person name="Bleich R.M."/>
            <person name="Grubbs K.J."/>
            <person name="Santa Maria K.C."/>
            <person name="Allen S.E."/>
            <person name="Farag S."/>
            <person name="Shank E.A."/>
            <person name="Bowers A."/>
        </authorList>
    </citation>
    <scope>NUCLEOTIDE SEQUENCE [LARGE SCALE GENOMIC DNA]</scope>
    <source>
        <strain evidence="9 10">AFS081271</strain>
    </source>
</reference>
<feature type="transmembrane region" description="Helical" evidence="7">
    <location>
        <begin position="259"/>
        <end position="278"/>
    </location>
</feature>
<feature type="transmembrane region" description="Helical" evidence="7">
    <location>
        <begin position="144"/>
        <end position="164"/>
    </location>
</feature>
<evidence type="ECO:0000256" key="1">
    <source>
        <dbReference type="ARBA" id="ARBA00004651"/>
    </source>
</evidence>
<feature type="transmembrane region" description="Helical" evidence="7">
    <location>
        <begin position="12"/>
        <end position="33"/>
    </location>
</feature>
<keyword evidence="3" id="KW-1003">Cell membrane</keyword>
<protein>
    <submittedName>
        <fullName evidence="9">MFS transporter</fullName>
    </submittedName>
</protein>
<feature type="transmembrane region" description="Helical" evidence="7">
    <location>
        <begin position="170"/>
        <end position="188"/>
    </location>
</feature>
<dbReference type="EMBL" id="NUXH01000220">
    <property type="protein sequence ID" value="PFL47215.1"/>
    <property type="molecule type" value="Genomic_DNA"/>
</dbReference>
<dbReference type="InterPro" id="IPR011701">
    <property type="entry name" value="MFS"/>
</dbReference>
<dbReference type="PROSITE" id="PS50850">
    <property type="entry name" value="MFS"/>
    <property type="match status" value="1"/>
</dbReference>
<dbReference type="Proteomes" id="UP000222851">
    <property type="component" value="Unassembled WGS sequence"/>
</dbReference>
<feature type="transmembrane region" description="Helical" evidence="7">
    <location>
        <begin position="77"/>
        <end position="97"/>
    </location>
</feature>
<feature type="transmembrane region" description="Helical" evidence="7">
    <location>
        <begin position="285"/>
        <end position="302"/>
    </location>
</feature>
<organism evidence="9 10">
    <name type="scientific">Bacillus anthracis</name>
    <name type="common">anthrax bacterium</name>
    <dbReference type="NCBI Taxonomy" id="1392"/>
    <lineage>
        <taxon>Bacteria</taxon>
        <taxon>Bacillati</taxon>
        <taxon>Bacillota</taxon>
        <taxon>Bacilli</taxon>
        <taxon>Bacillales</taxon>
        <taxon>Bacillaceae</taxon>
        <taxon>Bacillus</taxon>
        <taxon>Bacillus cereus group</taxon>
    </lineage>
</organism>
<feature type="transmembrane region" description="Helical" evidence="7">
    <location>
        <begin position="45"/>
        <end position="65"/>
    </location>
</feature>
<dbReference type="PANTHER" id="PTHR43266:SF7">
    <property type="entry name" value="TRANSPORTER, PUTATIVE-RELATED"/>
    <property type="match status" value="1"/>
</dbReference>
<evidence type="ECO:0000313" key="9">
    <source>
        <dbReference type="EMBL" id="PFL47215.1"/>
    </source>
</evidence>
<feature type="transmembrane region" description="Helical" evidence="7">
    <location>
        <begin position="374"/>
        <end position="393"/>
    </location>
</feature>
<dbReference type="AlphaFoldDB" id="A0A2B0W2W7"/>
<keyword evidence="4 7" id="KW-0812">Transmembrane</keyword>
<feature type="transmembrane region" description="Helical" evidence="7">
    <location>
        <begin position="346"/>
        <end position="368"/>
    </location>
</feature>
<evidence type="ECO:0000256" key="5">
    <source>
        <dbReference type="ARBA" id="ARBA00022989"/>
    </source>
</evidence>
<evidence type="ECO:0000256" key="3">
    <source>
        <dbReference type="ARBA" id="ARBA00022475"/>
    </source>
</evidence>
<evidence type="ECO:0000259" key="8">
    <source>
        <dbReference type="PROSITE" id="PS50850"/>
    </source>
</evidence>
<accession>A0A2B0W2W7</accession>
<evidence type="ECO:0000256" key="6">
    <source>
        <dbReference type="ARBA" id="ARBA00023136"/>
    </source>
</evidence>
<feature type="transmembrane region" description="Helical" evidence="7">
    <location>
        <begin position="103"/>
        <end position="123"/>
    </location>
</feature>
<dbReference type="RefSeq" id="WP_098557398.1">
    <property type="nucleotide sequence ID" value="NZ_NUXH01000220.1"/>
</dbReference>
<evidence type="ECO:0000256" key="4">
    <source>
        <dbReference type="ARBA" id="ARBA00022692"/>
    </source>
</evidence>
<dbReference type="SUPFAM" id="SSF103473">
    <property type="entry name" value="MFS general substrate transporter"/>
    <property type="match status" value="1"/>
</dbReference>
<evidence type="ECO:0000313" key="10">
    <source>
        <dbReference type="Proteomes" id="UP000222851"/>
    </source>
</evidence>
<dbReference type="InterPro" id="IPR020846">
    <property type="entry name" value="MFS_dom"/>
</dbReference>
<dbReference type="PANTHER" id="PTHR43266">
    <property type="entry name" value="MACROLIDE-EFFLUX PROTEIN"/>
    <property type="match status" value="1"/>
</dbReference>
<sequence>MSVSNTTIFNKNLLIILASQLLFQLGLWIGIIGNLEFLQKNVSSHLLQSMFLVMGSVSSVFIAPYAGRLIDEISQKYILVTVGCMRIISVSAMFIALFTDSVWWMLLYSIGVGCSAAFFEPTVQAILPKISSPDGLIKVNALNLNMVTLARIFGASIGGILLLFLSLWTIYLIVLAIFLIVLILIIFLDFEKSNEVQFGVKQKKRQKVSFGEIFPIIKLNLLLKMIISFSIIPLIFISGFNLFVIQISEIQGNSFIKGILYSVEGISIIVSSSLLFILKNKMKPLSILYSSIIIITLVQFLLLKSEIMFVPILAFILFGFAYGLFNPMINTISQKNISSNLHGRFFAFKLMIERIVLQISMLLIGFLLDVVGFYGVNIILGTLSLIIVIYFMLQNMHTSNKYLKEQNKEIDS</sequence>
<keyword evidence="2" id="KW-0813">Transport</keyword>